<gene>
    <name evidence="4" type="ORF">C0Z16_27845</name>
    <name evidence="3" type="ORF">LMG27174_05740</name>
</gene>
<dbReference type="EMBL" id="PNXY01000026">
    <property type="protein sequence ID" value="PMS25952.1"/>
    <property type="molecule type" value="Genomic_DNA"/>
</dbReference>
<dbReference type="EMBL" id="CADIJZ010000027">
    <property type="protein sequence ID" value="CAB3730398.1"/>
    <property type="molecule type" value="Genomic_DNA"/>
</dbReference>
<sequence length="215" mass="23970">MTKRKPGSTRPPRVLWSPEQDAILKARYPNERAEDLVAVIGRSLISIRGRVAKLGLKKSEAFFAASESGRTTGDRGAGTRFYKGMPSHNRGTRRPGTGSRTSFKAGQKPLNWMPIGSLRDSQGGYLQVKVSETGNQMKDWVFLHKKLWVDAHGPIPNGHAVVFKDRDKSNVVLDNLELITKRELMARNSVHNLPPELKEVIHLKGVLTRKINGND</sequence>
<dbReference type="GO" id="GO:0004519">
    <property type="term" value="F:endonuclease activity"/>
    <property type="evidence" value="ECO:0007669"/>
    <property type="project" value="UniProtKB-KW"/>
</dbReference>
<feature type="region of interest" description="Disordered" evidence="1">
    <location>
        <begin position="68"/>
        <end position="106"/>
    </location>
</feature>
<name>A0A2N7W986_9BURK</name>
<dbReference type="InterPro" id="IPR003615">
    <property type="entry name" value="HNH_nuc"/>
</dbReference>
<evidence type="ECO:0000313" key="4">
    <source>
        <dbReference type="EMBL" id="PMS25952.1"/>
    </source>
</evidence>
<dbReference type="Proteomes" id="UP000235659">
    <property type="component" value="Unassembled WGS sequence"/>
</dbReference>
<dbReference type="SUPFAM" id="SSF54060">
    <property type="entry name" value="His-Me finger endonucleases"/>
    <property type="match status" value="1"/>
</dbReference>
<accession>A0A2N7W986</accession>
<dbReference type="Pfam" id="PF13392">
    <property type="entry name" value="HNH_3"/>
    <property type="match status" value="1"/>
</dbReference>
<dbReference type="Gene3D" id="3.90.75.20">
    <property type="match status" value="1"/>
</dbReference>
<feature type="domain" description="HNH nuclease" evidence="2">
    <location>
        <begin position="142"/>
        <end position="185"/>
    </location>
</feature>
<dbReference type="AlphaFoldDB" id="A0A2N7W986"/>
<evidence type="ECO:0000313" key="3">
    <source>
        <dbReference type="EMBL" id="CAB3730398.1"/>
    </source>
</evidence>
<proteinExistence type="predicted"/>
<evidence type="ECO:0000313" key="6">
    <source>
        <dbReference type="Proteomes" id="UP000494205"/>
    </source>
</evidence>
<keyword evidence="4" id="KW-0255">Endonuclease</keyword>
<evidence type="ECO:0000256" key="1">
    <source>
        <dbReference type="SAM" id="MobiDB-lite"/>
    </source>
</evidence>
<dbReference type="InterPro" id="IPR044925">
    <property type="entry name" value="His-Me_finger_sf"/>
</dbReference>
<reference evidence="3 6" key="2">
    <citation type="submission" date="2020-04" db="EMBL/GenBank/DDBJ databases">
        <authorList>
            <person name="De Canck E."/>
        </authorList>
    </citation>
    <scope>NUCLEOTIDE SEQUENCE [LARGE SCALE GENOMIC DNA]</scope>
    <source>
        <strain evidence="3 6">LMG 27174</strain>
    </source>
</reference>
<organism evidence="3 6">
    <name type="scientific">Paraburkholderia rhynchosiae</name>
    <dbReference type="NCBI Taxonomy" id="487049"/>
    <lineage>
        <taxon>Bacteria</taxon>
        <taxon>Pseudomonadati</taxon>
        <taxon>Pseudomonadota</taxon>
        <taxon>Betaproteobacteria</taxon>
        <taxon>Burkholderiales</taxon>
        <taxon>Burkholderiaceae</taxon>
        <taxon>Paraburkholderia</taxon>
    </lineage>
</organism>
<dbReference type="RefSeq" id="WP_102635278.1">
    <property type="nucleotide sequence ID" value="NZ_CADIJZ010000027.1"/>
</dbReference>
<protein>
    <submittedName>
        <fullName evidence="4">HNH endonuclease</fullName>
    </submittedName>
</protein>
<dbReference type="Proteomes" id="UP000494205">
    <property type="component" value="Unassembled WGS sequence"/>
</dbReference>
<keyword evidence="4" id="KW-0540">Nuclease</keyword>
<keyword evidence="5" id="KW-1185">Reference proteome</keyword>
<evidence type="ECO:0000259" key="2">
    <source>
        <dbReference type="Pfam" id="PF13392"/>
    </source>
</evidence>
<evidence type="ECO:0000313" key="5">
    <source>
        <dbReference type="Proteomes" id="UP000235659"/>
    </source>
</evidence>
<keyword evidence="4" id="KW-0378">Hydrolase</keyword>
<dbReference type="OrthoDB" id="6638408at2"/>
<reference evidence="4 5" key="1">
    <citation type="submission" date="2018-01" db="EMBL/GenBank/DDBJ databases">
        <title>Whole genome analyses suggest that Burkholderia sensu lato contains two further novel genera in the rhizoxinica-symbiotica group Mycetohabitans gen. nov., and Trinickia gen. nov.: implications for the evolution of diazotrophy and nodulation in the Burkholderiaceae.</title>
        <authorList>
            <person name="Estrada-de los Santos P."/>
            <person name="Palmer M."/>
            <person name="Chavez-Ramirez B."/>
            <person name="Beukes C."/>
            <person name="Steenkamp E.T."/>
            <person name="Hirsch A.M."/>
            <person name="Manyaka P."/>
            <person name="Maluk M."/>
            <person name="Lafos M."/>
            <person name="Crook M."/>
            <person name="Gross E."/>
            <person name="Simon M.F."/>
            <person name="Bueno dos Reis Junior F."/>
            <person name="Poole P.S."/>
            <person name="Venter S.N."/>
            <person name="James E.K."/>
        </authorList>
    </citation>
    <scope>NUCLEOTIDE SEQUENCE [LARGE SCALE GENOMIC DNA]</scope>
    <source>
        <strain evidence="4 5">WSM 3937</strain>
    </source>
</reference>